<reference evidence="3" key="1">
    <citation type="submission" date="2025-08" db="UniProtKB">
        <authorList>
            <consortium name="RefSeq"/>
        </authorList>
    </citation>
    <scope>IDENTIFICATION</scope>
</reference>
<dbReference type="GO" id="GO:0019005">
    <property type="term" value="C:SCF ubiquitin ligase complex"/>
    <property type="evidence" value="ECO:0007669"/>
    <property type="project" value="TreeGrafter"/>
</dbReference>
<evidence type="ECO:0000313" key="2">
    <source>
        <dbReference type="Proteomes" id="UP000694867"/>
    </source>
</evidence>
<dbReference type="InterPro" id="IPR032675">
    <property type="entry name" value="LRR_dom_sf"/>
</dbReference>
<dbReference type="AlphaFoldDB" id="A0AAJ7L5X4"/>
<evidence type="ECO:0000259" key="1">
    <source>
        <dbReference type="PROSITE" id="PS50181"/>
    </source>
</evidence>
<protein>
    <submittedName>
        <fullName evidence="3">Uncharacterized protein LOC100904130 isoform X2</fullName>
    </submittedName>
</protein>
<name>A0AAJ7L5X4_9ACAR</name>
<proteinExistence type="predicted"/>
<sequence length="554" mass="62597">MAELLPELLEQIFLKLDLRDRLNCARTCRRWADVMGSEKMTQDAVFRFGKADMEKSWEAMISSRRACRNLKFIEVDLKENFSKIKSIGGGLRDLQLVNCWWTDSILYQILTKCTKLESLSISGRLETRSPVEKKSIMSLLLETDPGVSQTSSLGLCRSSSKRVPAELLDEGSHATFLSPPRRDVMYAIEDSLSSVRHLSLKDCRGEAWVKGTTDCFLRLLPNLISISLRNCTPVYKKFLSLNSSSMPLLKDIDFQPDSPRDDDPELIAPFARKYSQRVERLTLNLRGVSEETYAPILSCTKLRHFSLEKGARFGDSDLRELVRNNPDLESLHIADSECLSQKGLSNVTHLDKLRHLILNDCTEVQLGAGMLDRLRKIASFKHFEFSFGASSRHHPRNAGDCALALEISGILEVLELRLGSYGHPFSPWRHLRSVKLCRALESDEPISNGDVGSQTGKHSIDLPLGDGVIEALDFIHFSTLTIRNCGEVTHASLSTLLDRHSSLRTLRLLDFHLEDEVVKMLRDSCPRLEQDLLETFRVSERGETLILTFGPRPI</sequence>
<evidence type="ECO:0000313" key="3">
    <source>
        <dbReference type="RefSeq" id="XP_018494798.1"/>
    </source>
</evidence>
<dbReference type="RefSeq" id="XP_018494798.1">
    <property type="nucleotide sequence ID" value="XM_018639282.1"/>
</dbReference>
<organism evidence="2 3">
    <name type="scientific">Galendromus occidentalis</name>
    <name type="common">western predatory mite</name>
    <dbReference type="NCBI Taxonomy" id="34638"/>
    <lineage>
        <taxon>Eukaryota</taxon>
        <taxon>Metazoa</taxon>
        <taxon>Ecdysozoa</taxon>
        <taxon>Arthropoda</taxon>
        <taxon>Chelicerata</taxon>
        <taxon>Arachnida</taxon>
        <taxon>Acari</taxon>
        <taxon>Parasitiformes</taxon>
        <taxon>Mesostigmata</taxon>
        <taxon>Gamasina</taxon>
        <taxon>Phytoseioidea</taxon>
        <taxon>Phytoseiidae</taxon>
        <taxon>Typhlodrominae</taxon>
        <taxon>Galendromus</taxon>
    </lineage>
</organism>
<dbReference type="SUPFAM" id="SSF81383">
    <property type="entry name" value="F-box domain"/>
    <property type="match status" value="1"/>
</dbReference>
<dbReference type="Gene3D" id="3.80.10.10">
    <property type="entry name" value="Ribonuclease Inhibitor"/>
    <property type="match status" value="3"/>
</dbReference>
<dbReference type="SMART" id="SM00256">
    <property type="entry name" value="FBOX"/>
    <property type="match status" value="1"/>
</dbReference>
<dbReference type="Pfam" id="PF12937">
    <property type="entry name" value="F-box-like"/>
    <property type="match status" value="1"/>
</dbReference>
<dbReference type="PANTHER" id="PTHR13318">
    <property type="entry name" value="PARTNER OF PAIRED, ISOFORM B-RELATED"/>
    <property type="match status" value="1"/>
</dbReference>
<dbReference type="PROSITE" id="PS50181">
    <property type="entry name" value="FBOX"/>
    <property type="match status" value="1"/>
</dbReference>
<dbReference type="InterPro" id="IPR036047">
    <property type="entry name" value="F-box-like_dom_sf"/>
</dbReference>
<dbReference type="PANTHER" id="PTHR13318:SF190">
    <property type="entry name" value="PARTNER OF PAIRED, ISOFORM B"/>
    <property type="match status" value="1"/>
</dbReference>
<dbReference type="Proteomes" id="UP000694867">
    <property type="component" value="Unplaced"/>
</dbReference>
<feature type="domain" description="F-box" evidence="1">
    <location>
        <begin position="1"/>
        <end position="44"/>
    </location>
</feature>
<accession>A0AAJ7L5X4</accession>
<dbReference type="GeneID" id="100904130"/>
<gene>
    <name evidence="3" type="primary">LOC100904130</name>
</gene>
<keyword evidence="2" id="KW-1185">Reference proteome</keyword>
<dbReference type="GO" id="GO:0031146">
    <property type="term" value="P:SCF-dependent proteasomal ubiquitin-dependent protein catabolic process"/>
    <property type="evidence" value="ECO:0007669"/>
    <property type="project" value="TreeGrafter"/>
</dbReference>
<dbReference type="SUPFAM" id="SSF52047">
    <property type="entry name" value="RNI-like"/>
    <property type="match status" value="1"/>
</dbReference>
<dbReference type="InterPro" id="IPR001810">
    <property type="entry name" value="F-box_dom"/>
</dbReference>